<accession>A0A8T2QF89</accession>
<sequence length="128" mass="14253">MSGAQSPHSCMHDCSPPFLPKNRALTIASIVVFTACIVMALVFVYLRRFCVPPASCQREHGPQTLVDLSKTNEAVMNTLRVVKYEKKQAEESNNVIDSSLCLNEFEVGEVQRPMHNACMWSSLSQGLH</sequence>
<keyword evidence="1" id="KW-1133">Transmembrane helix</keyword>
<dbReference type="OrthoDB" id="8062037at2759"/>
<proteinExistence type="predicted"/>
<dbReference type="Proteomes" id="UP000825935">
    <property type="component" value="Chromosome 35"/>
</dbReference>
<dbReference type="EMBL" id="CM035440">
    <property type="protein sequence ID" value="KAH7282280.1"/>
    <property type="molecule type" value="Genomic_DNA"/>
</dbReference>
<evidence type="ECO:0000256" key="1">
    <source>
        <dbReference type="SAM" id="Phobius"/>
    </source>
</evidence>
<evidence type="ECO:0000313" key="2">
    <source>
        <dbReference type="EMBL" id="KAH7282280.1"/>
    </source>
</evidence>
<reference evidence="2" key="1">
    <citation type="submission" date="2021-08" db="EMBL/GenBank/DDBJ databases">
        <title>WGS assembly of Ceratopteris richardii.</title>
        <authorList>
            <person name="Marchant D.B."/>
            <person name="Chen G."/>
            <person name="Jenkins J."/>
            <person name="Shu S."/>
            <person name="Leebens-Mack J."/>
            <person name="Grimwood J."/>
            <person name="Schmutz J."/>
            <person name="Soltis P."/>
            <person name="Soltis D."/>
            <person name="Chen Z.-H."/>
        </authorList>
    </citation>
    <scope>NUCLEOTIDE SEQUENCE</scope>
    <source>
        <strain evidence="2">Whitten #5841</strain>
        <tissue evidence="2">Leaf</tissue>
    </source>
</reference>
<keyword evidence="1" id="KW-0472">Membrane</keyword>
<gene>
    <name evidence="2" type="ORF">KP509_35G023100</name>
</gene>
<organism evidence="2 3">
    <name type="scientific">Ceratopteris richardii</name>
    <name type="common">Triangle waterfern</name>
    <dbReference type="NCBI Taxonomy" id="49495"/>
    <lineage>
        <taxon>Eukaryota</taxon>
        <taxon>Viridiplantae</taxon>
        <taxon>Streptophyta</taxon>
        <taxon>Embryophyta</taxon>
        <taxon>Tracheophyta</taxon>
        <taxon>Polypodiopsida</taxon>
        <taxon>Polypodiidae</taxon>
        <taxon>Polypodiales</taxon>
        <taxon>Pteridineae</taxon>
        <taxon>Pteridaceae</taxon>
        <taxon>Parkerioideae</taxon>
        <taxon>Ceratopteris</taxon>
    </lineage>
</organism>
<comment type="caution">
    <text evidence="2">The sequence shown here is derived from an EMBL/GenBank/DDBJ whole genome shotgun (WGS) entry which is preliminary data.</text>
</comment>
<feature type="transmembrane region" description="Helical" evidence="1">
    <location>
        <begin position="25"/>
        <end position="46"/>
    </location>
</feature>
<dbReference type="AlphaFoldDB" id="A0A8T2QF89"/>
<protein>
    <submittedName>
        <fullName evidence="2">Uncharacterized protein</fullName>
    </submittedName>
</protein>
<name>A0A8T2QF89_CERRI</name>
<keyword evidence="3" id="KW-1185">Reference proteome</keyword>
<keyword evidence="1" id="KW-0812">Transmembrane</keyword>
<evidence type="ECO:0000313" key="3">
    <source>
        <dbReference type="Proteomes" id="UP000825935"/>
    </source>
</evidence>